<keyword evidence="5" id="KW-0106">Calcium</keyword>
<evidence type="ECO:0000256" key="6">
    <source>
        <dbReference type="ARBA" id="ARBA00023180"/>
    </source>
</evidence>
<protein>
    <submittedName>
        <fullName evidence="8">Arylsulfatase</fullName>
    </submittedName>
</protein>
<dbReference type="SUPFAM" id="SSF53649">
    <property type="entry name" value="Alkaline phosphatase-like"/>
    <property type="match status" value="1"/>
</dbReference>
<dbReference type="InterPro" id="IPR047115">
    <property type="entry name" value="ARSB"/>
</dbReference>
<keyword evidence="9" id="KW-1185">Reference proteome</keyword>
<proteinExistence type="inferred from homology"/>
<evidence type="ECO:0000256" key="2">
    <source>
        <dbReference type="ARBA" id="ARBA00008779"/>
    </source>
</evidence>
<gene>
    <name evidence="8" type="ORF">LAZ67_13001951</name>
</gene>
<keyword evidence="4" id="KW-0378">Hydrolase</keyword>
<dbReference type="PROSITE" id="PS00149">
    <property type="entry name" value="SULFATASE_2"/>
    <property type="match status" value="1"/>
</dbReference>
<organism evidence="8 9">
    <name type="scientific">Cordylochernes scorpioides</name>
    <dbReference type="NCBI Taxonomy" id="51811"/>
    <lineage>
        <taxon>Eukaryota</taxon>
        <taxon>Metazoa</taxon>
        <taxon>Ecdysozoa</taxon>
        <taxon>Arthropoda</taxon>
        <taxon>Chelicerata</taxon>
        <taxon>Arachnida</taxon>
        <taxon>Pseudoscorpiones</taxon>
        <taxon>Cheliferoidea</taxon>
        <taxon>Chernetidae</taxon>
        <taxon>Cordylochernes</taxon>
    </lineage>
</organism>
<name>A0ABY6L493_9ARAC</name>
<feature type="domain" description="Sulfatase N-terminal" evidence="7">
    <location>
        <begin position="6"/>
        <end position="284"/>
    </location>
</feature>
<dbReference type="InterPro" id="IPR000917">
    <property type="entry name" value="Sulfatase_N"/>
</dbReference>
<dbReference type="PANTHER" id="PTHR10342">
    <property type="entry name" value="ARYLSULFATASE"/>
    <property type="match status" value="1"/>
</dbReference>
<comment type="cofactor">
    <cofactor evidence="1">
        <name>Ca(2+)</name>
        <dbReference type="ChEBI" id="CHEBI:29108"/>
    </cofactor>
</comment>
<sequence>MCVGVQGWNDVSFHGSPQIETPNIDKLADLGITLNNYYVQPICTPSRGALMSGQYPIHTGLQHDVIAHGQPWGLPLQISILPQHLKDLGYATHAVGKWHLGFFHPDYTPTKRGFDSHYGYWCGAEDYVTHVAREPDLTPRAAQPLFLYVAYQSVHSSQGSAPLQAPPKYVDRFPHIQDPKRRMFAGMVAAMDDSIGAILEALHSRGLLDNAVVAFSTDNGGPAGGFNLNQASNWPLRGVKYSLWEGGTRGSALVWSPLLSNQGHKSSQLMHVTDWLPTLYSAAGGCGHPLILQQMLLRLSQYEKIQMQPLFRPDDPKAAPKFHNFVWSPWKDDPLL</sequence>
<dbReference type="CDD" id="cd16029">
    <property type="entry name" value="4-S"/>
    <property type="match status" value="1"/>
</dbReference>
<dbReference type="InterPro" id="IPR017850">
    <property type="entry name" value="Alkaline_phosphatase_core_sf"/>
</dbReference>
<evidence type="ECO:0000256" key="4">
    <source>
        <dbReference type="ARBA" id="ARBA00022801"/>
    </source>
</evidence>
<evidence type="ECO:0000313" key="9">
    <source>
        <dbReference type="Proteomes" id="UP001235939"/>
    </source>
</evidence>
<dbReference type="Proteomes" id="UP001235939">
    <property type="component" value="Chromosome 13"/>
</dbReference>
<dbReference type="PANTHER" id="PTHR10342:SF273">
    <property type="entry name" value="RE14504P"/>
    <property type="match status" value="1"/>
</dbReference>
<comment type="similarity">
    <text evidence="2">Belongs to the sulfatase family.</text>
</comment>
<keyword evidence="3" id="KW-0479">Metal-binding</keyword>
<evidence type="ECO:0000259" key="7">
    <source>
        <dbReference type="Pfam" id="PF00884"/>
    </source>
</evidence>
<evidence type="ECO:0000256" key="5">
    <source>
        <dbReference type="ARBA" id="ARBA00022837"/>
    </source>
</evidence>
<keyword evidence="6" id="KW-0325">Glycoprotein</keyword>
<accession>A0ABY6L493</accession>
<evidence type="ECO:0000256" key="1">
    <source>
        <dbReference type="ARBA" id="ARBA00001913"/>
    </source>
</evidence>
<dbReference type="EMBL" id="CP092875">
    <property type="protein sequence ID" value="UYV75966.1"/>
    <property type="molecule type" value="Genomic_DNA"/>
</dbReference>
<dbReference type="Gene3D" id="3.40.720.10">
    <property type="entry name" value="Alkaline Phosphatase, subunit A"/>
    <property type="match status" value="2"/>
</dbReference>
<evidence type="ECO:0000313" key="8">
    <source>
        <dbReference type="EMBL" id="UYV75966.1"/>
    </source>
</evidence>
<dbReference type="InterPro" id="IPR024607">
    <property type="entry name" value="Sulfatase_CS"/>
</dbReference>
<reference evidence="8 9" key="1">
    <citation type="submission" date="2022-01" db="EMBL/GenBank/DDBJ databases">
        <title>A chromosomal length assembly of Cordylochernes scorpioides.</title>
        <authorList>
            <person name="Zeh D."/>
            <person name="Zeh J."/>
        </authorList>
    </citation>
    <scope>NUCLEOTIDE SEQUENCE [LARGE SCALE GENOMIC DNA]</scope>
    <source>
        <strain evidence="8">IN4F17</strain>
        <tissue evidence="8">Whole Body</tissue>
    </source>
</reference>
<dbReference type="Pfam" id="PF00884">
    <property type="entry name" value="Sulfatase"/>
    <property type="match status" value="1"/>
</dbReference>
<evidence type="ECO:0000256" key="3">
    <source>
        <dbReference type="ARBA" id="ARBA00022723"/>
    </source>
</evidence>